<feature type="transmembrane region" description="Helical" evidence="1">
    <location>
        <begin position="227"/>
        <end position="247"/>
    </location>
</feature>
<keyword evidence="1" id="KW-1133">Transmembrane helix</keyword>
<comment type="caution">
    <text evidence="2">The sequence shown here is derived from an EMBL/GenBank/DDBJ whole genome shotgun (WGS) entry which is preliminary data.</text>
</comment>
<keyword evidence="1" id="KW-0472">Membrane</keyword>
<evidence type="ECO:0000313" key="2">
    <source>
        <dbReference type="EMBL" id="KAJ4957706.1"/>
    </source>
</evidence>
<keyword evidence="3" id="KW-1185">Reference proteome</keyword>
<dbReference type="EMBL" id="JAMYWD010000010">
    <property type="protein sequence ID" value="KAJ4957706.1"/>
    <property type="molecule type" value="Genomic_DNA"/>
</dbReference>
<evidence type="ECO:0000313" key="3">
    <source>
        <dbReference type="Proteomes" id="UP001141806"/>
    </source>
</evidence>
<accession>A0A9Q0JZJ9</accession>
<organism evidence="2 3">
    <name type="scientific">Protea cynaroides</name>
    <dbReference type="NCBI Taxonomy" id="273540"/>
    <lineage>
        <taxon>Eukaryota</taxon>
        <taxon>Viridiplantae</taxon>
        <taxon>Streptophyta</taxon>
        <taxon>Embryophyta</taxon>
        <taxon>Tracheophyta</taxon>
        <taxon>Spermatophyta</taxon>
        <taxon>Magnoliopsida</taxon>
        <taxon>Proteales</taxon>
        <taxon>Proteaceae</taxon>
        <taxon>Protea</taxon>
    </lineage>
</organism>
<gene>
    <name evidence="2" type="ORF">NE237_024817</name>
</gene>
<protein>
    <submittedName>
        <fullName evidence="2">Uncharacterized protein</fullName>
    </submittedName>
</protein>
<keyword evidence="1" id="KW-0812">Transmembrane</keyword>
<dbReference type="AlphaFoldDB" id="A0A9Q0JZJ9"/>
<proteinExistence type="predicted"/>
<sequence length="273" mass="30597">MVNGTCFRLLDDSIKQLQETSTANNQRLDSLQTTFGEQQQSFSEILWLLDAMDAKIDRFLGPRPPTLCNFRLPLYSQHISLPQLQLLQRNHHNQKPSLPPSIAVSVPTPFVNPTNTVAVSNPPQLSVNPPTNVTVSSKNSGISVKVTTTVINEGNKELKPGSSIFLVSDHGIFSESIDQMIASINAFNKQPCSEIKVLHCNHKISSDASWIPQLILPRPPPFKALKIIWFFSICFLFWGFPLPRFFFGGRKKEEKGLQGSWFSMPSVVGRIWP</sequence>
<reference evidence="2" key="1">
    <citation type="journal article" date="2023" name="Plant J.">
        <title>The genome of the king protea, Protea cynaroides.</title>
        <authorList>
            <person name="Chang J."/>
            <person name="Duong T.A."/>
            <person name="Schoeman C."/>
            <person name="Ma X."/>
            <person name="Roodt D."/>
            <person name="Barker N."/>
            <person name="Li Z."/>
            <person name="Van de Peer Y."/>
            <person name="Mizrachi E."/>
        </authorList>
    </citation>
    <scope>NUCLEOTIDE SEQUENCE</scope>
    <source>
        <tissue evidence="2">Young leaves</tissue>
    </source>
</reference>
<evidence type="ECO:0000256" key="1">
    <source>
        <dbReference type="SAM" id="Phobius"/>
    </source>
</evidence>
<name>A0A9Q0JZJ9_9MAGN</name>
<dbReference type="Proteomes" id="UP001141806">
    <property type="component" value="Unassembled WGS sequence"/>
</dbReference>